<dbReference type="GO" id="GO:0019748">
    <property type="term" value="P:secondary metabolic process"/>
    <property type="evidence" value="ECO:0007669"/>
    <property type="project" value="TreeGrafter"/>
</dbReference>
<proteinExistence type="inferred from homology"/>
<keyword evidence="11" id="KW-1185">Reference proteome</keyword>
<dbReference type="GO" id="GO:0005829">
    <property type="term" value="C:cytosol"/>
    <property type="evidence" value="ECO:0007669"/>
    <property type="project" value="TreeGrafter"/>
</dbReference>
<gene>
    <name evidence="10" type="ORF">B0I35DRAFT_515185</name>
</gene>
<evidence type="ECO:0000256" key="4">
    <source>
        <dbReference type="ARBA" id="ARBA00022833"/>
    </source>
</evidence>
<comment type="catalytic activity">
    <reaction evidence="6">
        <text>6-methylsalicylate + H(+) = 3-methylphenol + CO2</text>
        <dbReference type="Rhea" id="RHEA:23112"/>
        <dbReference type="ChEBI" id="CHEBI:15378"/>
        <dbReference type="ChEBI" id="CHEBI:16526"/>
        <dbReference type="ChEBI" id="CHEBI:17231"/>
        <dbReference type="ChEBI" id="CHEBI:36658"/>
        <dbReference type="EC" id="4.1.1.52"/>
    </reaction>
    <physiologicalReaction direction="left-to-right" evidence="6">
        <dbReference type="Rhea" id="RHEA:23113"/>
    </physiologicalReaction>
</comment>
<dbReference type="EMBL" id="JAGPNK010000013">
    <property type="protein sequence ID" value="KAH7309786.1"/>
    <property type="molecule type" value="Genomic_DNA"/>
</dbReference>
<sequence>MAPKVDVHHHIVPHAFGRAWNANPQLSRALRMPEWTPEDSLAFMAQHDITASIISDPQEVAALVRQMNDFSADVCRQHPGKFGFLATLPSLEDTEACVAEIRRALLDLGAEGVYVLTSYGDKYLGHGSFQPSPVAPITEPRALAKPIVDWTHETTRTATHLITTDTLKKHPNCKIILPHGGGTLPYTANRIAQLGEARRLSRGGARLLL</sequence>
<dbReference type="Proteomes" id="UP000813444">
    <property type="component" value="Unassembled WGS sequence"/>
</dbReference>
<evidence type="ECO:0000313" key="11">
    <source>
        <dbReference type="Proteomes" id="UP000813444"/>
    </source>
</evidence>
<dbReference type="InterPro" id="IPR006680">
    <property type="entry name" value="Amidohydro-rel"/>
</dbReference>
<organism evidence="10 11">
    <name type="scientific">Stachybotrys elegans</name>
    <dbReference type="NCBI Taxonomy" id="80388"/>
    <lineage>
        <taxon>Eukaryota</taxon>
        <taxon>Fungi</taxon>
        <taxon>Dikarya</taxon>
        <taxon>Ascomycota</taxon>
        <taxon>Pezizomycotina</taxon>
        <taxon>Sordariomycetes</taxon>
        <taxon>Hypocreomycetidae</taxon>
        <taxon>Hypocreales</taxon>
        <taxon>Stachybotryaceae</taxon>
        <taxon>Stachybotrys</taxon>
    </lineage>
</organism>
<evidence type="ECO:0000256" key="8">
    <source>
        <dbReference type="RuleBase" id="RU366045"/>
    </source>
</evidence>
<dbReference type="GO" id="GO:0016787">
    <property type="term" value="F:hydrolase activity"/>
    <property type="evidence" value="ECO:0007669"/>
    <property type="project" value="InterPro"/>
</dbReference>
<dbReference type="Gene3D" id="3.20.20.140">
    <property type="entry name" value="Metal-dependent hydrolases"/>
    <property type="match status" value="2"/>
</dbReference>
<keyword evidence="5 8" id="KW-0456">Lyase</keyword>
<keyword evidence="4" id="KW-0862">Zinc</keyword>
<evidence type="ECO:0000256" key="2">
    <source>
        <dbReference type="ARBA" id="ARBA00022723"/>
    </source>
</evidence>
<evidence type="ECO:0000256" key="3">
    <source>
        <dbReference type="ARBA" id="ARBA00022793"/>
    </source>
</evidence>
<dbReference type="GO" id="GO:0046872">
    <property type="term" value="F:metal ion binding"/>
    <property type="evidence" value="ECO:0007669"/>
    <property type="project" value="UniProtKB-KW"/>
</dbReference>
<dbReference type="PANTHER" id="PTHR21240:SF29">
    <property type="entry name" value="AMIDOHYDROLASE-RELATED DOMAIN-CONTAINING PROTEIN"/>
    <property type="match status" value="1"/>
</dbReference>
<evidence type="ECO:0000256" key="5">
    <source>
        <dbReference type="ARBA" id="ARBA00023239"/>
    </source>
</evidence>
<name>A0A8K0SEI6_9HYPO</name>
<keyword evidence="3 8" id="KW-0210">Decarboxylase</keyword>
<evidence type="ECO:0000259" key="9">
    <source>
        <dbReference type="Pfam" id="PF04909"/>
    </source>
</evidence>
<dbReference type="InterPro" id="IPR032465">
    <property type="entry name" value="ACMSD"/>
</dbReference>
<dbReference type="PANTHER" id="PTHR21240">
    <property type="entry name" value="2-AMINO-3-CARBOXYLMUCONATE-6-SEMIALDEHYDE DECARBOXYLASE"/>
    <property type="match status" value="1"/>
</dbReference>
<comment type="similarity">
    <text evidence="1">Belongs to the metallo-dependent hydrolases superfamily. ACMSD family.</text>
</comment>
<dbReference type="GO" id="GO:0047596">
    <property type="term" value="F:6-methylsalicylate decarboxylase activity"/>
    <property type="evidence" value="ECO:0007669"/>
    <property type="project" value="UniProtKB-EC"/>
</dbReference>
<protein>
    <recommendedName>
        <fullName evidence="7">6-methylsalicylate decarboxylase</fullName>
        <ecNumber evidence="7">4.1.1.52</ecNumber>
    </recommendedName>
</protein>
<dbReference type="InterPro" id="IPR032466">
    <property type="entry name" value="Metal_Hydrolase"/>
</dbReference>
<evidence type="ECO:0000256" key="6">
    <source>
        <dbReference type="ARBA" id="ARBA00036832"/>
    </source>
</evidence>
<feature type="domain" description="Amidohydrolase-related" evidence="9">
    <location>
        <begin position="5"/>
        <end position="194"/>
    </location>
</feature>
<dbReference type="EC" id="4.1.1.52" evidence="7"/>
<dbReference type="Pfam" id="PF04909">
    <property type="entry name" value="Amidohydro_2"/>
    <property type="match status" value="1"/>
</dbReference>
<accession>A0A8K0SEI6</accession>
<keyword evidence="2" id="KW-0479">Metal-binding</keyword>
<comment type="caution">
    <text evidence="10">The sequence shown here is derived from an EMBL/GenBank/DDBJ whole genome shotgun (WGS) entry which is preliminary data.</text>
</comment>
<evidence type="ECO:0000256" key="7">
    <source>
        <dbReference type="ARBA" id="ARBA00038889"/>
    </source>
</evidence>
<evidence type="ECO:0000256" key="1">
    <source>
        <dbReference type="ARBA" id="ARBA00005871"/>
    </source>
</evidence>
<dbReference type="SUPFAM" id="SSF51556">
    <property type="entry name" value="Metallo-dependent hydrolases"/>
    <property type="match status" value="1"/>
</dbReference>
<evidence type="ECO:0000313" key="10">
    <source>
        <dbReference type="EMBL" id="KAH7309786.1"/>
    </source>
</evidence>
<dbReference type="OrthoDB" id="2832284at2759"/>
<reference evidence="10" key="1">
    <citation type="journal article" date="2021" name="Nat. Commun.">
        <title>Genetic determinants of endophytism in the Arabidopsis root mycobiome.</title>
        <authorList>
            <person name="Mesny F."/>
            <person name="Miyauchi S."/>
            <person name="Thiergart T."/>
            <person name="Pickel B."/>
            <person name="Atanasova L."/>
            <person name="Karlsson M."/>
            <person name="Huettel B."/>
            <person name="Barry K.W."/>
            <person name="Haridas S."/>
            <person name="Chen C."/>
            <person name="Bauer D."/>
            <person name="Andreopoulos W."/>
            <person name="Pangilinan J."/>
            <person name="LaButti K."/>
            <person name="Riley R."/>
            <person name="Lipzen A."/>
            <person name="Clum A."/>
            <person name="Drula E."/>
            <person name="Henrissat B."/>
            <person name="Kohler A."/>
            <person name="Grigoriev I.V."/>
            <person name="Martin F.M."/>
            <person name="Hacquard S."/>
        </authorList>
    </citation>
    <scope>NUCLEOTIDE SEQUENCE</scope>
    <source>
        <strain evidence="10">MPI-CAGE-CH-0235</strain>
    </source>
</reference>
<dbReference type="AlphaFoldDB" id="A0A8K0SEI6"/>